<evidence type="ECO:0000256" key="3">
    <source>
        <dbReference type="ARBA" id="ARBA00022692"/>
    </source>
</evidence>
<feature type="transmembrane region" description="Helical" evidence="6">
    <location>
        <begin position="56"/>
        <end position="74"/>
    </location>
</feature>
<dbReference type="Pfam" id="PF03600">
    <property type="entry name" value="CitMHS"/>
    <property type="match status" value="1"/>
</dbReference>
<name>A0A172YCQ6_9GAMM</name>
<feature type="transmembrane region" description="Helical" evidence="6">
    <location>
        <begin position="406"/>
        <end position="435"/>
    </location>
</feature>
<dbReference type="EMBL" id="CP015243">
    <property type="protein sequence ID" value="ANF56994.1"/>
    <property type="molecule type" value="Genomic_DNA"/>
</dbReference>
<sequence length="465" mass="49619">MLTIIGLIVIVAIVVTLITEKLSPLVALTAIPFAGALAAGYSLSEISDFFQSGVTRVANVAFMFMFAILFFSIMKERGLFDPIVRGVIKLTRGNVIAVAVMTTLLAGIVHLDGSGAATFLIVIPALLPLYQRLGMRPLLLLLLMSMSMGVMNMVPWGGPIGRAGAVTGVDPTELWHALIPVQLCGMIGALALAALFGWREQRLIRAQHGEQSSHQAMTMPLQSTVAAHAASEPRRLPEFKRMQRRVQAQFGDDEEQSIPEAGLPRHFWINLAIVITVVAVLAMGWLAPAYTFMLALGAAFAVNLPRPADQAVAIKKHAPQALNMAAIIGAAGAFLGILSDGGMLTSIANDLANTLPRESIAWLHVVVGIFGVPLDMLTSTDAYYFALLPVVQEVTAPAGVDPRSVVYAMAIGNNAGTFVSPFAPAVWLAVGLAGVQMGQHLRFSFPIIWLFSLYLLGLGALFGLF</sequence>
<keyword evidence="2" id="KW-0813">Transport</keyword>
<organism evidence="8 9">
    <name type="scientific">Halotalea alkalilenta</name>
    <dbReference type="NCBI Taxonomy" id="376489"/>
    <lineage>
        <taxon>Bacteria</taxon>
        <taxon>Pseudomonadati</taxon>
        <taxon>Pseudomonadota</taxon>
        <taxon>Gammaproteobacteria</taxon>
        <taxon>Oceanospirillales</taxon>
        <taxon>Halomonadaceae</taxon>
        <taxon>Halotalea</taxon>
    </lineage>
</organism>
<comment type="subcellular location">
    <subcellularLocation>
        <location evidence="1">Membrane</location>
        <topology evidence="1">Multi-pass membrane protein</topology>
    </subcellularLocation>
</comment>
<feature type="transmembrane region" description="Helical" evidence="6">
    <location>
        <begin position="139"/>
        <end position="157"/>
    </location>
</feature>
<dbReference type="AlphaFoldDB" id="A0A172YCQ6"/>
<dbReference type="GO" id="GO:0015128">
    <property type="term" value="F:gluconate transmembrane transporter activity"/>
    <property type="evidence" value="ECO:0007669"/>
    <property type="project" value="InterPro"/>
</dbReference>
<feature type="transmembrane region" description="Helical" evidence="6">
    <location>
        <begin position="447"/>
        <end position="464"/>
    </location>
</feature>
<reference evidence="8 9" key="1">
    <citation type="submission" date="2016-04" db="EMBL/GenBank/DDBJ databases">
        <title>Complete Genome Sequence of Halotalea alkalilenta IHB B 13600.</title>
        <authorList>
            <person name="Swarnkar M.K."/>
            <person name="Sharma A."/>
            <person name="Kaushal K."/>
            <person name="Soni R."/>
            <person name="Rana S."/>
            <person name="Singh A.K."/>
            <person name="Gulati A."/>
        </authorList>
    </citation>
    <scope>NUCLEOTIDE SEQUENCE [LARGE SCALE GENOMIC DNA]</scope>
    <source>
        <strain evidence="8 9">IHB B 13600</strain>
    </source>
</reference>
<proteinExistence type="predicted"/>
<evidence type="ECO:0000256" key="4">
    <source>
        <dbReference type="ARBA" id="ARBA00022989"/>
    </source>
</evidence>
<gene>
    <name evidence="8" type="ORF">A5892_05535</name>
</gene>
<feature type="transmembrane region" description="Helical" evidence="6">
    <location>
        <begin position="320"/>
        <end position="339"/>
    </location>
</feature>
<dbReference type="InterPro" id="IPR003474">
    <property type="entry name" value="Glcn_transporter"/>
</dbReference>
<dbReference type="GO" id="GO:0015137">
    <property type="term" value="F:citrate transmembrane transporter activity"/>
    <property type="evidence" value="ECO:0007669"/>
    <property type="project" value="InterPro"/>
</dbReference>
<evidence type="ECO:0000256" key="5">
    <source>
        <dbReference type="ARBA" id="ARBA00023136"/>
    </source>
</evidence>
<feature type="transmembrane region" description="Helical" evidence="6">
    <location>
        <begin position="94"/>
        <end position="127"/>
    </location>
</feature>
<dbReference type="PANTHER" id="PTHR30354">
    <property type="entry name" value="GNT FAMILY GLUCONATE TRANSPORTER"/>
    <property type="match status" value="1"/>
</dbReference>
<evidence type="ECO:0000256" key="6">
    <source>
        <dbReference type="SAM" id="Phobius"/>
    </source>
</evidence>
<keyword evidence="3 6" id="KW-0812">Transmembrane</keyword>
<dbReference type="KEGG" id="haa:A5892_05535"/>
<feature type="transmembrane region" description="Helical" evidence="6">
    <location>
        <begin position="26"/>
        <end position="44"/>
    </location>
</feature>
<dbReference type="Proteomes" id="UP000077875">
    <property type="component" value="Chromosome"/>
</dbReference>
<dbReference type="InterPro" id="IPR014738">
    <property type="entry name" value="Citrate_transporter"/>
</dbReference>
<dbReference type="GO" id="GO:0005886">
    <property type="term" value="C:plasma membrane"/>
    <property type="evidence" value="ECO:0007669"/>
    <property type="project" value="TreeGrafter"/>
</dbReference>
<feature type="domain" description="Citrate transporter-like" evidence="7">
    <location>
        <begin position="15"/>
        <end position="412"/>
    </location>
</feature>
<evidence type="ECO:0000313" key="8">
    <source>
        <dbReference type="EMBL" id="ANF56994.1"/>
    </source>
</evidence>
<keyword evidence="9" id="KW-1185">Reference proteome</keyword>
<accession>A0A172YCQ6</accession>
<feature type="transmembrane region" description="Helical" evidence="6">
    <location>
        <begin position="267"/>
        <end position="300"/>
    </location>
</feature>
<dbReference type="RefSeq" id="WP_064121952.1">
    <property type="nucleotide sequence ID" value="NZ_CP015243.1"/>
</dbReference>
<dbReference type="InterPro" id="IPR004680">
    <property type="entry name" value="Cit_transptr-like_dom"/>
</dbReference>
<feature type="transmembrane region" description="Helical" evidence="6">
    <location>
        <begin position="360"/>
        <end position="386"/>
    </location>
</feature>
<dbReference type="NCBIfam" id="TIGR00784">
    <property type="entry name" value="citMHS"/>
    <property type="match status" value="1"/>
</dbReference>
<evidence type="ECO:0000256" key="2">
    <source>
        <dbReference type="ARBA" id="ARBA00022448"/>
    </source>
</evidence>
<evidence type="ECO:0000313" key="9">
    <source>
        <dbReference type="Proteomes" id="UP000077875"/>
    </source>
</evidence>
<evidence type="ECO:0000259" key="7">
    <source>
        <dbReference type="Pfam" id="PF03600"/>
    </source>
</evidence>
<keyword evidence="5 6" id="KW-0472">Membrane</keyword>
<keyword evidence="4 6" id="KW-1133">Transmembrane helix</keyword>
<dbReference type="PANTHER" id="PTHR30354:SF26">
    <property type="entry name" value="TRANSPORTER, PUTATIVE-RELATED"/>
    <property type="match status" value="1"/>
</dbReference>
<protein>
    <submittedName>
        <fullName evidence="8">Citrate transporter</fullName>
    </submittedName>
</protein>
<evidence type="ECO:0000256" key="1">
    <source>
        <dbReference type="ARBA" id="ARBA00004141"/>
    </source>
</evidence>
<feature type="transmembrane region" description="Helical" evidence="6">
    <location>
        <begin position="177"/>
        <end position="198"/>
    </location>
</feature>